<feature type="region of interest" description="Disordered" evidence="1">
    <location>
        <begin position="1"/>
        <end position="20"/>
    </location>
</feature>
<evidence type="ECO:0000259" key="2">
    <source>
        <dbReference type="PROSITE" id="PS50042"/>
    </source>
</evidence>
<dbReference type="InterPro" id="IPR000595">
    <property type="entry name" value="cNMP-bd_dom"/>
</dbReference>
<protein>
    <recommendedName>
        <fullName evidence="2">Cyclic nucleotide-binding domain-containing protein</fullName>
    </recommendedName>
</protein>
<dbReference type="Gene3D" id="2.60.120.10">
    <property type="entry name" value="Jelly Rolls"/>
    <property type="match status" value="1"/>
</dbReference>
<name>A0A1G1X5J6_9BACT</name>
<proteinExistence type="predicted"/>
<dbReference type="InterPro" id="IPR014710">
    <property type="entry name" value="RmlC-like_jellyroll"/>
</dbReference>
<reference evidence="3 4" key="1">
    <citation type="journal article" date="2016" name="Nat. Commun.">
        <title>Thousands of microbial genomes shed light on interconnected biogeochemical processes in an aquifer system.</title>
        <authorList>
            <person name="Anantharaman K."/>
            <person name="Brown C.T."/>
            <person name="Hug L.A."/>
            <person name="Sharon I."/>
            <person name="Castelle C.J."/>
            <person name="Probst A.J."/>
            <person name="Thomas B.C."/>
            <person name="Singh A."/>
            <person name="Wilkins M.J."/>
            <person name="Karaoz U."/>
            <person name="Brodie E.L."/>
            <person name="Williams K.H."/>
            <person name="Hubbard S.S."/>
            <person name="Banfield J.F."/>
        </authorList>
    </citation>
    <scope>NUCLEOTIDE SEQUENCE [LARGE SCALE GENOMIC DNA]</scope>
</reference>
<evidence type="ECO:0000313" key="3">
    <source>
        <dbReference type="EMBL" id="OGY35288.1"/>
    </source>
</evidence>
<accession>A0A1G1X5J6</accession>
<dbReference type="Proteomes" id="UP000177528">
    <property type="component" value="Unassembled WGS sequence"/>
</dbReference>
<feature type="domain" description="Cyclic nucleotide-binding" evidence="2">
    <location>
        <begin position="73"/>
        <end position="153"/>
    </location>
</feature>
<organism evidence="3 4">
    <name type="scientific">Candidatus Andersenbacteria bacterium RIFCSPHIGHO2_12_FULL_45_11</name>
    <dbReference type="NCBI Taxonomy" id="1797281"/>
    <lineage>
        <taxon>Bacteria</taxon>
        <taxon>Candidatus Anderseniibacteriota</taxon>
    </lineage>
</organism>
<dbReference type="EMBL" id="MHHR01000001">
    <property type="protein sequence ID" value="OGY35288.1"/>
    <property type="molecule type" value="Genomic_DNA"/>
</dbReference>
<comment type="caution">
    <text evidence="3">The sequence shown here is derived from an EMBL/GenBank/DDBJ whole genome shotgun (WGS) entry which is preliminary data.</text>
</comment>
<dbReference type="AlphaFoldDB" id="A0A1G1X5J6"/>
<evidence type="ECO:0000313" key="4">
    <source>
        <dbReference type="Proteomes" id="UP000177528"/>
    </source>
</evidence>
<dbReference type="PROSITE" id="PS50042">
    <property type="entry name" value="CNMP_BINDING_3"/>
    <property type="match status" value="1"/>
</dbReference>
<sequence length="440" mass="49269">MEIEPLTLPESDLTAEHESLDPRPEVDMLLSEIGRARERDEQLSPLLTDIVNFMREYPEERFALHEQVPEGRLMQEDQPISDIYVLLRSEKLPVASKSVDIGGVQDEIELGTIRLPTIIGEISKLLDGKATANVDLTAPTTLLTLSDEQFRRMSNSPSFKNNHTDLANERLQRQLDIMDTVTGTRGTEEYRAALAEQIGVTSALEDALQEGSSRRIFTLEGTNRDTGTYKQQEFIASFERTADNMVRVDITGSEDGSRIDIPLKVSDGGKYVSTGRRAVFMGEVDGYGFYSKILGAFLAHAKIFESEATEPTTTNVIDGYTSGYVIANSVLAAESKLIAARPSDFISYVRGKEYQITSYRVDEQLSRILRLTKDVEKDLLKPSKNILMEKYRLPKKDVSRILLQLTTQYMGSESPQQLPQEAQDALDAQVNRIKELCSEA</sequence>
<evidence type="ECO:0000256" key="1">
    <source>
        <dbReference type="SAM" id="MobiDB-lite"/>
    </source>
</evidence>
<gene>
    <name evidence="3" type="ORF">A3D99_04300</name>
</gene>